<keyword evidence="4" id="KW-0564">Palmitate</keyword>
<dbReference type="Pfam" id="PF01547">
    <property type="entry name" value="SBP_bac_1"/>
    <property type="match status" value="1"/>
</dbReference>
<evidence type="ECO:0000256" key="5">
    <source>
        <dbReference type="ARBA" id="ARBA00023288"/>
    </source>
</evidence>
<keyword evidence="5" id="KW-0449">Lipoprotein</keyword>
<keyword evidence="1" id="KW-1003">Cell membrane</keyword>
<proteinExistence type="predicted"/>
<dbReference type="PANTHER" id="PTHR43649">
    <property type="entry name" value="ARABINOSE-BINDING PROTEIN-RELATED"/>
    <property type="match status" value="1"/>
</dbReference>
<evidence type="ECO:0000313" key="7">
    <source>
        <dbReference type="EMBL" id="MCU6705374.1"/>
    </source>
</evidence>
<dbReference type="RefSeq" id="WP_117865590.1">
    <property type="nucleotide sequence ID" value="NZ_JAOQJZ010000004.1"/>
</dbReference>
<reference evidence="7 8" key="1">
    <citation type="journal article" date="2021" name="ISME Commun">
        <title>Automated analysis of genomic sequences facilitates high-throughput and comprehensive description of bacteria.</title>
        <authorList>
            <person name="Hitch T.C.A."/>
        </authorList>
    </citation>
    <scope>NUCLEOTIDE SEQUENCE [LARGE SCALE GENOMIC DNA]</scope>
    <source>
        <strain evidence="7 8">Sanger_31</strain>
    </source>
</reference>
<keyword evidence="3" id="KW-0472">Membrane</keyword>
<keyword evidence="8" id="KW-1185">Reference proteome</keyword>
<evidence type="ECO:0000256" key="6">
    <source>
        <dbReference type="SAM" id="SignalP"/>
    </source>
</evidence>
<evidence type="ECO:0000313" key="8">
    <source>
        <dbReference type="Proteomes" id="UP001208131"/>
    </source>
</evidence>
<dbReference type="InterPro" id="IPR006059">
    <property type="entry name" value="SBP"/>
</dbReference>
<dbReference type="EMBL" id="JAOQJZ010000004">
    <property type="protein sequence ID" value="MCU6705374.1"/>
    <property type="molecule type" value="Genomic_DNA"/>
</dbReference>
<dbReference type="PANTHER" id="PTHR43649:SF33">
    <property type="entry name" value="POLYGALACTURONAN_RHAMNOGALACTURONAN-BINDING PROTEIN YTCQ"/>
    <property type="match status" value="1"/>
</dbReference>
<feature type="signal peptide" evidence="6">
    <location>
        <begin position="1"/>
        <end position="22"/>
    </location>
</feature>
<name>A0AAE3LH81_9FIRM</name>
<dbReference type="InterPro" id="IPR050490">
    <property type="entry name" value="Bact_solute-bd_prot1"/>
</dbReference>
<sequence length="455" mass="50049">MKAKKICAGAMALVLSMGTMSAFTGCGSSTDSSSKAVTPEVSQADIKDSFDAKGAKLEVLTNRTDRKEDGKLDALTDKFEEAYNCTVEYTAYKDYDTDVATRMGTDDYGDVLCIPSSLKLEELPTYFVSLGTYDEFKDTYRWSDKKMTADGNVYGLAVGGTATGVLYNKKIWEQAGITETPKTPDEFLADLQLIKDNTDAIPYYTNFKDASWTITQWQNLVLSAAGGAEAENKLLQDKSDLFVEGNGYYEVYKLMYDLFSKPDLLEEDHANTEWESSKVWFGEGKIATMVMGSWAVSQFMEQAENPDDIGYMPVPVTAADGKVYAEEGPDYTLGVSANSKNQDLAKAYVEWFISDSGFSEQEGMISTVQNKELPSMLSGFKDAVFFEKAVAPDDLVGKFDEIDKESGVGVWQGDEDNFKIKLAEAAFAGKGDDGFNEIIADVNKKWAAARDKVLG</sequence>
<accession>A0AAE3LH81</accession>
<dbReference type="PROSITE" id="PS51257">
    <property type="entry name" value="PROKAR_LIPOPROTEIN"/>
    <property type="match status" value="1"/>
</dbReference>
<comment type="caution">
    <text evidence="7">The sequence shown here is derived from an EMBL/GenBank/DDBJ whole genome shotgun (WGS) entry which is preliminary data.</text>
</comment>
<dbReference type="SUPFAM" id="SSF53850">
    <property type="entry name" value="Periplasmic binding protein-like II"/>
    <property type="match status" value="1"/>
</dbReference>
<protein>
    <submittedName>
        <fullName evidence="7">Extracellular solute-binding protein</fullName>
    </submittedName>
</protein>
<evidence type="ECO:0000256" key="1">
    <source>
        <dbReference type="ARBA" id="ARBA00022475"/>
    </source>
</evidence>
<dbReference type="Gene3D" id="3.40.190.10">
    <property type="entry name" value="Periplasmic binding protein-like II"/>
    <property type="match status" value="2"/>
</dbReference>
<evidence type="ECO:0000256" key="4">
    <source>
        <dbReference type="ARBA" id="ARBA00023139"/>
    </source>
</evidence>
<evidence type="ECO:0000256" key="3">
    <source>
        <dbReference type="ARBA" id="ARBA00023136"/>
    </source>
</evidence>
<evidence type="ECO:0000256" key="2">
    <source>
        <dbReference type="ARBA" id="ARBA00022729"/>
    </source>
</evidence>
<organism evidence="7 8">
    <name type="scientific">Hominimerdicola aceti</name>
    <dbReference type="NCBI Taxonomy" id="2981726"/>
    <lineage>
        <taxon>Bacteria</taxon>
        <taxon>Bacillati</taxon>
        <taxon>Bacillota</taxon>
        <taxon>Clostridia</taxon>
        <taxon>Eubacteriales</taxon>
        <taxon>Oscillospiraceae</taxon>
        <taxon>Hominimerdicola</taxon>
    </lineage>
</organism>
<feature type="chain" id="PRO_5041923190" evidence="6">
    <location>
        <begin position="23"/>
        <end position="455"/>
    </location>
</feature>
<gene>
    <name evidence="7" type="ORF">OCV57_05490</name>
</gene>
<dbReference type="AlphaFoldDB" id="A0AAE3LH81"/>
<dbReference type="Proteomes" id="UP001208131">
    <property type="component" value="Unassembled WGS sequence"/>
</dbReference>
<keyword evidence="2 6" id="KW-0732">Signal</keyword>